<evidence type="ECO:0000313" key="3">
    <source>
        <dbReference type="Proteomes" id="UP001595844"/>
    </source>
</evidence>
<dbReference type="PANTHER" id="PTHR35400:SF3">
    <property type="entry name" value="SLL1072 PROTEIN"/>
    <property type="match status" value="1"/>
</dbReference>
<keyword evidence="3" id="KW-1185">Reference proteome</keyword>
<keyword evidence="2" id="KW-0540">Nuclease</keyword>
<evidence type="ECO:0000259" key="1">
    <source>
        <dbReference type="Pfam" id="PF05685"/>
    </source>
</evidence>
<reference evidence="3" key="1">
    <citation type="journal article" date="2019" name="Int. J. Syst. Evol. Microbiol.">
        <title>The Global Catalogue of Microorganisms (GCM) 10K type strain sequencing project: providing services to taxonomists for standard genome sequencing and annotation.</title>
        <authorList>
            <consortium name="The Broad Institute Genomics Platform"/>
            <consortium name="The Broad Institute Genome Sequencing Center for Infectious Disease"/>
            <person name="Wu L."/>
            <person name="Ma J."/>
        </authorList>
    </citation>
    <scope>NUCLEOTIDE SEQUENCE [LARGE SCALE GENOMIC DNA]</scope>
    <source>
        <strain evidence="3">IBRC-M 10490</strain>
    </source>
</reference>
<organism evidence="2 3">
    <name type="scientific">Nocardia halotolerans</name>
    <dbReference type="NCBI Taxonomy" id="1755878"/>
    <lineage>
        <taxon>Bacteria</taxon>
        <taxon>Bacillati</taxon>
        <taxon>Actinomycetota</taxon>
        <taxon>Actinomycetes</taxon>
        <taxon>Mycobacteriales</taxon>
        <taxon>Nocardiaceae</taxon>
        <taxon>Nocardia</taxon>
    </lineage>
</organism>
<dbReference type="SUPFAM" id="SSF52980">
    <property type="entry name" value="Restriction endonuclease-like"/>
    <property type="match status" value="1"/>
</dbReference>
<proteinExistence type="predicted"/>
<feature type="domain" description="Putative restriction endonuclease" evidence="1">
    <location>
        <begin position="26"/>
        <end position="192"/>
    </location>
</feature>
<dbReference type="PANTHER" id="PTHR35400">
    <property type="entry name" value="SLR1083 PROTEIN"/>
    <property type="match status" value="1"/>
</dbReference>
<comment type="caution">
    <text evidence="2">The sequence shown here is derived from an EMBL/GenBank/DDBJ whole genome shotgun (WGS) entry which is preliminary data.</text>
</comment>
<accession>A0ABV8VM86</accession>
<dbReference type="EMBL" id="JBHSDL010000030">
    <property type="protein sequence ID" value="MFC4377184.1"/>
    <property type="molecule type" value="Genomic_DNA"/>
</dbReference>
<dbReference type="InterPro" id="IPR012296">
    <property type="entry name" value="Nuclease_put_TT1808"/>
</dbReference>
<keyword evidence="2" id="KW-0378">Hydrolase</keyword>
<protein>
    <submittedName>
        <fullName evidence="2">Uma2 family endonuclease</fullName>
    </submittedName>
</protein>
<dbReference type="CDD" id="cd06260">
    <property type="entry name" value="DUF820-like"/>
    <property type="match status" value="1"/>
</dbReference>
<dbReference type="GO" id="GO:0004519">
    <property type="term" value="F:endonuclease activity"/>
    <property type="evidence" value="ECO:0007669"/>
    <property type="project" value="UniProtKB-KW"/>
</dbReference>
<gene>
    <name evidence="2" type="ORF">ACFO5K_24165</name>
</gene>
<keyword evidence="2" id="KW-0255">Endonuclease</keyword>
<evidence type="ECO:0000313" key="2">
    <source>
        <dbReference type="EMBL" id="MFC4377184.1"/>
    </source>
</evidence>
<name>A0ABV8VM86_9NOCA</name>
<dbReference type="Pfam" id="PF05685">
    <property type="entry name" value="Uma2"/>
    <property type="match status" value="1"/>
</dbReference>
<dbReference type="InterPro" id="IPR008538">
    <property type="entry name" value="Uma2"/>
</dbReference>
<dbReference type="RefSeq" id="WP_378567427.1">
    <property type="nucleotide sequence ID" value="NZ_JBHSDL010000030.1"/>
</dbReference>
<dbReference type="InterPro" id="IPR011335">
    <property type="entry name" value="Restrct_endonuc-II-like"/>
</dbReference>
<dbReference type="Gene3D" id="3.90.1570.10">
    <property type="entry name" value="tt1808, chain A"/>
    <property type="match status" value="1"/>
</dbReference>
<dbReference type="Proteomes" id="UP001595844">
    <property type="component" value="Unassembled WGS sequence"/>
</dbReference>
<sequence>MNAEPLPDEVEPVPDWMRPPAGGFTVEQYLALPGLPEHTELIDGGLVFVSPQAQWHSRVISLFERELDEQAPQEFRAIHEMAVRLGKYQMPEPDVVVVTAEAYDREPASTYYRADDVLLAVEAVSPESADRDRETKPLKYAKAGIQHYWRVERRDDDAIVYTYQLDLETQSYALVGIFHERLTTLVPFPIDLDLTAVCRRKR</sequence>